<dbReference type="InterPro" id="IPR036388">
    <property type="entry name" value="WH-like_DNA-bd_sf"/>
</dbReference>
<dbReference type="KEGG" id="llu:AKJ09_01989"/>
<dbReference type="PANTHER" id="PTHR43214">
    <property type="entry name" value="TWO-COMPONENT RESPONSE REGULATOR"/>
    <property type="match status" value="1"/>
</dbReference>
<dbReference type="Proteomes" id="UP000064967">
    <property type="component" value="Chromosome"/>
</dbReference>
<evidence type="ECO:0000259" key="2">
    <source>
        <dbReference type="SMART" id="SM00421"/>
    </source>
</evidence>
<organism evidence="3 4">
    <name type="scientific">Labilithrix luteola</name>
    <dbReference type="NCBI Taxonomy" id="1391654"/>
    <lineage>
        <taxon>Bacteria</taxon>
        <taxon>Pseudomonadati</taxon>
        <taxon>Myxococcota</taxon>
        <taxon>Polyangia</taxon>
        <taxon>Polyangiales</taxon>
        <taxon>Labilitrichaceae</taxon>
        <taxon>Labilithrix</taxon>
    </lineage>
</organism>
<dbReference type="RefSeq" id="WP_146646789.1">
    <property type="nucleotide sequence ID" value="NZ_CP012333.1"/>
</dbReference>
<dbReference type="InterPro" id="IPR039420">
    <property type="entry name" value="WalR-like"/>
</dbReference>
<dbReference type="Gene3D" id="1.10.10.10">
    <property type="entry name" value="Winged helix-like DNA-binding domain superfamily/Winged helix DNA-binding domain"/>
    <property type="match status" value="2"/>
</dbReference>
<reference evidence="3 4" key="1">
    <citation type="submission" date="2015-08" db="EMBL/GenBank/DDBJ databases">
        <authorList>
            <person name="Babu N.S."/>
            <person name="Beckwith C.J."/>
            <person name="Beseler K.G."/>
            <person name="Brison A."/>
            <person name="Carone J.V."/>
            <person name="Caskin T.P."/>
            <person name="Diamond M."/>
            <person name="Durham M.E."/>
            <person name="Foxe J.M."/>
            <person name="Go M."/>
            <person name="Henderson B.A."/>
            <person name="Jones I.B."/>
            <person name="McGettigan J.A."/>
            <person name="Micheletti S.J."/>
            <person name="Nasrallah M.E."/>
            <person name="Ortiz D."/>
            <person name="Piller C.R."/>
            <person name="Privatt S.R."/>
            <person name="Schneider S.L."/>
            <person name="Sharp S."/>
            <person name="Smith T.C."/>
            <person name="Stanton J.D."/>
            <person name="Ullery H.E."/>
            <person name="Wilson R.J."/>
            <person name="Serrano M.G."/>
            <person name="Buck G."/>
            <person name="Lee V."/>
            <person name="Wang Y."/>
            <person name="Carvalho R."/>
            <person name="Voegtly L."/>
            <person name="Shi R."/>
            <person name="Duckworth R."/>
            <person name="Johnson A."/>
            <person name="Loviza R."/>
            <person name="Walstead R."/>
            <person name="Shah Z."/>
            <person name="Kiflezghi M."/>
            <person name="Wade K."/>
            <person name="Ball S.L."/>
            <person name="Bradley K.W."/>
            <person name="Asai D.J."/>
            <person name="Bowman C.A."/>
            <person name="Russell D.A."/>
            <person name="Pope W.H."/>
            <person name="Jacobs-Sera D."/>
            <person name="Hendrix R.W."/>
            <person name="Hatfull G.F."/>
        </authorList>
    </citation>
    <scope>NUCLEOTIDE SEQUENCE [LARGE SCALE GENOMIC DNA]</scope>
    <source>
        <strain evidence="3 4">DSM 27648</strain>
    </source>
</reference>
<proteinExistence type="predicted"/>
<dbReference type="EMBL" id="CP012333">
    <property type="protein sequence ID" value="AKU95325.1"/>
    <property type="molecule type" value="Genomic_DNA"/>
</dbReference>
<dbReference type="SMART" id="SM00421">
    <property type="entry name" value="HTH_LUXR"/>
    <property type="match status" value="2"/>
</dbReference>
<dbReference type="InterPro" id="IPR016032">
    <property type="entry name" value="Sig_transdc_resp-reg_C-effctor"/>
</dbReference>
<sequence>MKFVAPFRHASTVLEAAYDVALPTRAWLQRLLRTMAVDLDGGFGVYALALDLTDDGFGFVAPPVFHRLSSDVRRIAPGLSHVAPPPVAQHFRAHMVEFGSVSQLFGASVLAPVRERALPFVDSVGLSVQDGEGTGLQIISPMPDVVRVHGRSRSAWRKLGLHLGIAWRLRRRLERGGEPEALIHDGKLVDARGNAKPRGAREALIEATRRIERARTKTTRDEPEHVLDLWRGLVSGRWSLVDRWDSDGRRYIAAYENGATVGEIQGFSSWEIRVLQMHLLRAKGSEIAFALGLSPSTVERVLSNAARRIGLRNRAELVRLSEPRFMRRFAIDVGRDRIDVLRFEDPALPAAWQGRLTKAQLDVATAAAHGLSDGEIARHRGTSVRTVSNLLAATYRALGLEGRGALVRSALETARRD</sequence>
<dbReference type="InterPro" id="IPR000792">
    <property type="entry name" value="Tscrpt_reg_LuxR_C"/>
</dbReference>
<keyword evidence="4" id="KW-1185">Reference proteome</keyword>
<dbReference type="GO" id="GO:0006355">
    <property type="term" value="P:regulation of DNA-templated transcription"/>
    <property type="evidence" value="ECO:0007669"/>
    <property type="project" value="InterPro"/>
</dbReference>
<evidence type="ECO:0000313" key="4">
    <source>
        <dbReference type="Proteomes" id="UP000064967"/>
    </source>
</evidence>
<name>A0A0K1PP61_9BACT</name>
<accession>A0A0K1PP61</accession>
<dbReference type="SUPFAM" id="SSF46894">
    <property type="entry name" value="C-terminal effector domain of the bipartite response regulators"/>
    <property type="match status" value="2"/>
</dbReference>
<evidence type="ECO:0000256" key="1">
    <source>
        <dbReference type="ARBA" id="ARBA00023125"/>
    </source>
</evidence>
<dbReference type="AlphaFoldDB" id="A0A0K1PP61"/>
<dbReference type="GO" id="GO:0003677">
    <property type="term" value="F:DNA binding"/>
    <property type="evidence" value="ECO:0007669"/>
    <property type="project" value="UniProtKB-KW"/>
</dbReference>
<dbReference type="OrthoDB" id="5500323at2"/>
<keyword evidence="1" id="KW-0238">DNA-binding</keyword>
<dbReference type="Pfam" id="PF00196">
    <property type="entry name" value="GerE"/>
    <property type="match status" value="1"/>
</dbReference>
<feature type="domain" description="HTH luxR-type" evidence="2">
    <location>
        <begin position="264"/>
        <end position="321"/>
    </location>
</feature>
<gene>
    <name evidence="3" type="ORF">AKJ09_01989</name>
</gene>
<protein>
    <recommendedName>
        <fullName evidence="2">HTH luxR-type domain-containing protein</fullName>
    </recommendedName>
</protein>
<feature type="domain" description="HTH luxR-type" evidence="2">
    <location>
        <begin position="353"/>
        <end position="410"/>
    </location>
</feature>
<evidence type="ECO:0000313" key="3">
    <source>
        <dbReference type="EMBL" id="AKU95325.1"/>
    </source>
</evidence>